<name>A0A918G117_9ACTN</name>
<comment type="caution">
    <text evidence="1">The sequence shown here is derived from an EMBL/GenBank/DDBJ whole genome shotgun (WGS) entry which is preliminary data.</text>
</comment>
<reference evidence="1" key="2">
    <citation type="submission" date="2020-09" db="EMBL/GenBank/DDBJ databases">
        <authorList>
            <person name="Sun Q."/>
            <person name="Ohkuma M."/>
        </authorList>
    </citation>
    <scope>NUCLEOTIDE SEQUENCE</scope>
    <source>
        <strain evidence="1">JCM 4386</strain>
    </source>
</reference>
<dbReference type="Proteomes" id="UP000606194">
    <property type="component" value="Unassembled WGS sequence"/>
</dbReference>
<sequence length="100" mass="10022">MGVDVQHRPVGSGDAERVEPEAELLDLLPHADLAQDAQGVALSGDSGAVDVPVGLGFDEVDVDAGFAEQDGQAVSCGAAADDEDGAGVGHGNFLVPLVRS</sequence>
<gene>
    <name evidence="1" type="ORF">GCM10010269_60510</name>
</gene>
<accession>A0A918G117</accession>
<reference evidence="1" key="1">
    <citation type="journal article" date="2014" name="Int. J. Syst. Evol. Microbiol.">
        <title>Complete genome sequence of Corynebacterium casei LMG S-19264T (=DSM 44701T), isolated from a smear-ripened cheese.</title>
        <authorList>
            <consortium name="US DOE Joint Genome Institute (JGI-PGF)"/>
            <person name="Walter F."/>
            <person name="Albersmeier A."/>
            <person name="Kalinowski J."/>
            <person name="Ruckert C."/>
        </authorList>
    </citation>
    <scope>NUCLEOTIDE SEQUENCE</scope>
    <source>
        <strain evidence="1">JCM 4386</strain>
    </source>
</reference>
<protein>
    <submittedName>
        <fullName evidence="1">Uncharacterized protein</fullName>
    </submittedName>
</protein>
<dbReference type="EMBL" id="BMTL01000029">
    <property type="protein sequence ID" value="GGS13128.1"/>
    <property type="molecule type" value="Genomic_DNA"/>
</dbReference>
<proteinExistence type="predicted"/>
<evidence type="ECO:0000313" key="1">
    <source>
        <dbReference type="EMBL" id="GGS13128.1"/>
    </source>
</evidence>
<keyword evidence="2" id="KW-1185">Reference proteome</keyword>
<evidence type="ECO:0000313" key="2">
    <source>
        <dbReference type="Proteomes" id="UP000606194"/>
    </source>
</evidence>
<organism evidence="1 2">
    <name type="scientific">Streptomyces humidus</name>
    <dbReference type="NCBI Taxonomy" id="52259"/>
    <lineage>
        <taxon>Bacteria</taxon>
        <taxon>Bacillati</taxon>
        <taxon>Actinomycetota</taxon>
        <taxon>Actinomycetes</taxon>
        <taxon>Kitasatosporales</taxon>
        <taxon>Streptomycetaceae</taxon>
        <taxon>Streptomyces</taxon>
    </lineage>
</organism>
<dbReference type="AlphaFoldDB" id="A0A918G117"/>